<sequence length="502" mass="52853">MTVSPDVTETGRIAADLHRLLPGWLARQRWFGGKDRAAPDVEPVLVETLCADGPRLLLVVVRTEYDEWYQLLVGERPAVPVGLGDAVIGPSGGALLYEATGDPELMGRLLGLIAAAGPAMDAVSSPAAGAGPAAGAVADRAGPVEFHRLPGADIPTGLPASVLTAEQSNTSIAFGGRMMLKVLRHVVPGPNAEVEMLAALRRAGDVPSAAPLGWVRTSASAPGGGITLAVLQEFVPNRGDGWAVAVAEARACVVGECESVAPLGGFAEEAYALGRATARVHAALAEQLPTRVLGPEQVDGLVDALTRRLEAAVDQVPALLPFARQLRAVHQDLGEVAKRGNTPLLVQRVHGDLHLGQTLRGADGWVVIDFEGEPGQPEAERRRLQPALRDIASMLRSFDYAAHHALADVLGVPPGEQSPQNVHGTRLARRASAWAVHNRGAFCAGYTAGGGTDPRGRPVLLRAFEADKAVYEAVYEAHNRPEWLSIPMAAVRRLAGRHRPVG</sequence>
<keyword evidence="6" id="KW-0321">Glycogen metabolism</keyword>
<keyword evidence="7" id="KW-0808">Transferase</keyword>
<keyword evidence="8" id="KW-0547">Nucleotide-binding</keyword>
<dbReference type="Pfam" id="PF18085">
    <property type="entry name" value="Mak_N_cap"/>
    <property type="match status" value="1"/>
</dbReference>
<dbReference type="InterPro" id="IPR002575">
    <property type="entry name" value="Aminoglycoside_PTrfase"/>
</dbReference>
<dbReference type="GO" id="GO:0005978">
    <property type="term" value="P:glycogen biosynthetic process"/>
    <property type="evidence" value="ECO:0007669"/>
    <property type="project" value="UniProtKB-KW"/>
</dbReference>
<keyword evidence="10" id="KW-0067">ATP-binding</keyword>
<feature type="domain" description="Maltokinase N-terminal cap" evidence="16">
    <location>
        <begin position="24"/>
        <end position="102"/>
    </location>
</feature>
<comment type="subunit">
    <text evidence="3">Monomer.</text>
</comment>
<evidence type="ECO:0000256" key="4">
    <source>
        <dbReference type="ARBA" id="ARBA00011962"/>
    </source>
</evidence>
<evidence type="ECO:0000256" key="8">
    <source>
        <dbReference type="ARBA" id="ARBA00022741"/>
    </source>
</evidence>
<keyword evidence="12" id="KW-0119">Carbohydrate metabolism</keyword>
<comment type="pathway">
    <text evidence="1">Glycan biosynthesis; glycogen biosynthesis.</text>
</comment>
<comment type="similarity">
    <text evidence="2">Belongs to the aminoglycoside phosphotransferase family.</text>
</comment>
<evidence type="ECO:0000259" key="15">
    <source>
        <dbReference type="Pfam" id="PF01636"/>
    </source>
</evidence>
<dbReference type="InterPro" id="IPR011009">
    <property type="entry name" value="Kinase-like_dom_sf"/>
</dbReference>
<evidence type="ECO:0000256" key="11">
    <source>
        <dbReference type="ARBA" id="ARBA00023056"/>
    </source>
</evidence>
<dbReference type="AlphaFoldDB" id="A0A918M6X3"/>
<keyword evidence="11" id="KW-0320">Glycogen biosynthesis</keyword>
<evidence type="ECO:0000313" key="18">
    <source>
        <dbReference type="Proteomes" id="UP000636661"/>
    </source>
</evidence>
<evidence type="ECO:0000256" key="12">
    <source>
        <dbReference type="ARBA" id="ARBA00023277"/>
    </source>
</evidence>
<comment type="caution">
    <text evidence="17">The sequence shown here is derived from an EMBL/GenBank/DDBJ whole genome shotgun (WGS) entry which is preliminary data.</text>
</comment>
<organism evidence="17 18">
    <name type="scientific">Streptomyces lavendofoliae</name>
    <dbReference type="NCBI Taxonomy" id="67314"/>
    <lineage>
        <taxon>Bacteria</taxon>
        <taxon>Bacillati</taxon>
        <taxon>Actinomycetota</taxon>
        <taxon>Actinomycetes</taxon>
        <taxon>Kitasatosporales</taxon>
        <taxon>Streptomycetaceae</taxon>
        <taxon>Streptomyces</taxon>
    </lineage>
</organism>
<protein>
    <recommendedName>
        <fullName evidence="5">Maltokinase</fullName>
        <ecNumber evidence="4">2.7.1.175</ecNumber>
    </recommendedName>
    <alternativeName>
        <fullName evidence="13">Maltose-1-phosphate synthase</fullName>
    </alternativeName>
</protein>
<keyword evidence="18" id="KW-1185">Reference proteome</keyword>
<dbReference type="EC" id="2.7.1.175" evidence="4"/>
<dbReference type="InterPro" id="IPR040999">
    <property type="entry name" value="Mak_N_cap"/>
</dbReference>
<comment type="catalytic activity">
    <reaction evidence="14">
        <text>D-maltose + ATP = alpha-maltose 1-phosphate + ADP + H(+)</text>
        <dbReference type="Rhea" id="RHEA:31915"/>
        <dbReference type="ChEBI" id="CHEBI:15378"/>
        <dbReference type="ChEBI" id="CHEBI:17306"/>
        <dbReference type="ChEBI" id="CHEBI:30616"/>
        <dbReference type="ChEBI" id="CHEBI:63576"/>
        <dbReference type="ChEBI" id="CHEBI:456216"/>
        <dbReference type="EC" id="2.7.1.175"/>
    </reaction>
</comment>
<evidence type="ECO:0000256" key="5">
    <source>
        <dbReference type="ARBA" id="ARBA00013882"/>
    </source>
</evidence>
<dbReference type="SUPFAM" id="SSF56112">
    <property type="entry name" value="Protein kinase-like (PK-like)"/>
    <property type="match status" value="1"/>
</dbReference>
<evidence type="ECO:0000256" key="10">
    <source>
        <dbReference type="ARBA" id="ARBA00022840"/>
    </source>
</evidence>
<evidence type="ECO:0000256" key="3">
    <source>
        <dbReference type="ARBA" id="ARBA00011245"/>
    </source>
</evidence>
<accession>A0A918M6X3</accession>
<dbReference type="Proteomes" id="UP000636661">
    <property type="component" value="Unassembled WGS sequence"/>
</dbReference>
<evidence type="ECO:0000313" key="17">
    <source>
        <dbReference type="EMBL" id="GGU54330.1"/>
    </source>
</evidence>
<evidence type="ECO:0000259" key="16">
    <source>
        <dbReference type="Pfam" id="PF18085"/>
    </source>
</evidence>
<dbReference type="Gene3D" id="3.90.1200.10">
    <property type="match status" value="1"/>
</dbReference>
<evidence type="ECO:0000256" key="2">
    <source>
        <dbReference type="ARBA" id="ARBA00006219"/>
    </source>
</evidence>
<reference evidence="17" key="1">
    <citation type="journal article" date="2014" name="Int. J. Syst. Evol. Microbiol.">
        <title>Complete genome sequence of Corynebacterium casei LMG S-19264T (=DSM 44701T), isolated from a smear-ripened cheese.</title>
        <authorList>
            <consortium name="US DOE Joint Genome Institute (JGI-PGF)"/>
            <person name="Walter F."/>
            <person name="Albersmeier A."/>
            <person name="Kalinowski J."/>
            <person name="Ruckert C."/>
        </authorList>
    </citation>
    <scope>NUCLEOTIDE SEQUENCE</scope>
    <source>
        <strain evidence="17">JCM 4391</strain>
    </source>
</reference>
<evidence type="ECO:0000256" key="9">
    <source>
        <dbReference type="ARBA" id="ARBA00022777"/>
    </source>
</evidence>
<reference evidence="17" key="2">
    <citation type="submission" date="2020-09" db="EMBL/GenBank/DDBJ databases">
        <authorList>
            <person name="Sun Q."/>
            <person name="Ohkuma M."/>
        </authorList>
    </citation>
    <scope>NUCLEOTIDE SEQUENCE</scope>
    <source>
        <strain evidence="17">JCM 4391</strain>
    </source>
</reference>
<evidence type="ECO:0000256" key="13">
    <source>
        <dbReference type="ARBA" id="ARBA00031251"/>
    </source>
</evidence>
<dbReference type="RefSeq" id="WP_189553244.1">
    <property type="nucleotide sequence ID" value="NZ_BMTP01000013.1"/>
</dbReference>
<dbReference type="GO" id="GO:0016301">
    <property type="term" value="F:kinase activity"/>
    <property type="evidence" value="ECO:0007669"/>
    <property type="project" value="UniProtKB-KW"/>
</dbReference>
<dbReference type="GO" id="GO:0005524">
    <property type="term" value="F:ATP binding"/>
    <property type="evidence" value="ECO:0007669"/>
    <property type="project" value="UniProtKB-KW"/>
</dbReference>
<evidence type="ECO:0000256" key="14">
    <source>
        <dbReference type="ARBA" id="ARBA00049067"/>
    </source>
</evidence>
<dbReference type="EMBL" id="BMTP01000013">
    <property type="protein sequence ID" value="GGU54330.1"/>
    <property type="molecule type" value="Genomic_DNA"/>
</dbReference>
<evidence type="ECO:0000256" key="6">
    <source>
        <dbReference type="ARBA" id="ARBA00022600"/>
    </source>
</evidence>
<proteinExistence type="inferred from homology"/>
<feature type="domain" description="Aminoglycoside phosphotransferase" evidence="15">
    <location>
        <begin position="190"/>
        <end position="403"/>
    </location>
</feature>
<evidence type="ECO:0000256" key="1">
    <source>
        <dbReference type="ARBA" id="ARBA00004964"/>
    </source>
</evidence>
<name>A0A918M6X3_9ACTN</name>
<gene>
    <name evidence="17" type="ORF">GCM10010274_49280</name>
</gene>
<dbReference type="Pfam" id="PF01636">
    <property type="entry name" value="APH"/>
    <property type="match status" value="1"/>
</dbReference>
<evidence type="ECO:0000256" key="7">
    <source>
        <dbReference type="ARBA" id="ARBA00022679"/>
    </source>
</evidence>
<keyword evidence="9" id="KW-0418">Kinase</keyword>